<dbReference type="EMBL" id="HAEG01014104">
    <property type="protein sequence ID" value="SBR96721.1"/>
    <property type="molecule type" value="Transcribed_RNA"/>
</dbReference>
<feature type="non-terminal residue" evidence="1">
    <location>
        <position position="58"/>
    </location>
</feature>
<dbReference type="InterPro" id="IPR011009">
    <property type="entry name" value="Kinase-like_dom_sf"/>
</dbReference>
<accession>A0A1A8QT09</accession>
<dbReference type="Gene3D" id="3.30.200.20">
    <property type="entry name" value="Phosphorylase Kinase, domain 1"/>
    <property type="match status" value="1"/>
</dbReference>
<sequence length="58" mass="6922">SLSPWIKLIDHFEYNDSFCFVFEMQDMNLFGLLEMREWEPLDVSEVRVVARDLLVALN</sequence>
<dbReference type="SUPFAM" id="SSF56112">
    <property type="entry name" value="Protein kinase-like (PK-like)"/>
    <property type="match status" value="1"/>
</dbReference>
<organism evidence="1">
    <name type="scientific">Nothobranchius pienaari</name>
    <dbReference type="NCBI Taxonomy" id="704102"/>
    <lineage>
        <taxon>Eukaryota</taxon>
        <taxon>Metazoa</taxon>
        <taxon>Chordata</taxon>
        <taxon>Craniata</taxon>
        <taxon>Vertebrata</taxon>
        <taxon>Euteleostomi</taxon>
        <taxon>Actinopterygii</taxon>
        <taxon>Neopterygii</taxon>
        <taxon>Teleostei</taxon>
        <taxon>Neoteleostei</taxon>
        <taxon>Acanthomorphata</taxon>
        <taxon>Ovalentaria</taxon>
        <taxon>Atherinomorphae</taxon>
        <taxon>Cyprinodontiformes</taxon>
        <taxon>Nothobranchiidae</taxon>
        <taxon>Nothobranchius</taxon>
    </lineage>
</organism>
<gene>
    <name evidence="1" type="primary">Nfu_g_1_025332</name>
</gene>
<dbReference type="AlphaFoldDB" id="A0A1A8QT09"/>
<evidence type="ECO:0000313" key="1">
    <source>
        <dbReference type="EMBL" id="SBR96721.1"/>
    </source>
</evidence>
<proteinExistence type="predicted"/>
<protein>
    <submittedName>
        <fullName evidence="1">Uncharacterized protein</fullName>
    </submittedName>
</protein>
<reference evidence="1" key="2">
    <citation type="submission" date="2016-06" db="EMBL/GenBank/DDBJ databases">
        <title>The genome of a short-lived fish provides insights into sex chromosome evolution and the genetic control of aging.</title>
        <authorList>
            <person name="Reichwald K."/>
            <person name="Felder M."/>
            <person name="Petzold A."/>
            <person name="Koch P."/>
            <person name="Groth M."/>
            <person name="Platzer M."/>
        </authorList>
    </citation>
    <scope>NUCLEOTIDE SEQUENCE</scope>
    <source>
        <tissue evidence="1">Brain</tissue>
    </source>
</reference>
<reference evidence="1" key="1">
    <citation type="submission" date="2016-05" db="EMBL/GenBank/DDBJ databases">
        <authorList>
            <person name="Lavstsen T."/>
            <person name="Jespersen J.S."/>
        </authorList>
    </citation>
    <scope>NUCLEOTIDE SEQUENCE</scope>
    <source>
        <tissue evidence="1">Brain</tissue>
    </source>
</reference>
<name>A0A1A8QT09_9TELE</name>
<feature type="non-terminal residue" evidence="1">
    <location>
        <position position="1"/>
    </location>
</feature>
<dbReference type="Gene3D" id="1.10.510.10">
    <property type="entry name" value="Transferase(Phosphotransferase) domain 1"/>
    <property type="match status" value="1"/>
</dbReference>